<organism evidence="2 3">
    <name type="scientific">Oedothorax gibbosus</name>
    <dbReference type="NCBI Taxonomy" id="931172"/>
    <lineage>
        <taxon>Eukaryota</taxon>
        <taxon>Metazoa</taxon>
        <taxon>Ecdysozoa</taxon>
        <taxon>Arthropoda</taxon>
        <taxon>Chelicerata</taxon>
        <taxon>Arachnida</taxon>
        <taxon>Araneae</taxon>
        <taxon>Araneomorphae</taxon>
        <taxon>Entelegynae</taxon>
        <taxon>Araneoidea</taxon>
        <taxon>Linyphiidae</taxon>
        <taxon>Erigoninae</taxon>
        <taxon>Oedothorax</taxon>
    </lineage>
</organism>
<keyword evidence="3" id="KW-1185">Reference proteome</keyword>
<gene>
    <name evidence="2" type="ORF">JTE90_020887</name>
</gene>
<dbReference type="EMBL" id="JAFNEN010006592">
    <property type="protein sequence ID" value="KAG8155792.1"/>
    <property type="molecule type" value="Genomic_DNA"/>
</dbReference>
<protein>
    <submittedName>
        <fullName evidence="2">Uncharacterized protein</fullName>
    </submittedName>
</protein>
<comment type="caution">
    <text evidence="2">The sequence shown here is derived from an EMBL/GenBank/DDBJ whole genome shotgun (WGS) entry which is preliminary data.</text>
</comment>
<proteinExistence type="predicted"/>
<name>A0AAV6TDL6_9ARAC</name>
<evidence type="ECO:0000313" key="3">
    <source>
        <dbReference type="Proteomes" id="UP000827092"/>
    </source>
</evidence>
<feature type="region of interest" description="Disordered" evidence="1">
    <location>
        <begin position="74"/>
        <end position="115"/>
    </location>
</feature>
<reference evidence="2 3" key="1">
    <citation type="journal article" date="2022" name="Nat. Ecol. Evol.">
        <title>A masculinizing supergene underlies an exaggerated male reproductive morph in a spider.</title>
        <authorList>
            <person name="Hendrickx F."/>
            <person name="De Corte Z."/>
            <person name="Sonet G."/>
            <person name="Van Belleghem S.M."/>
            <person name="Kostlbacher S."/>
            <person name="Vangestel C."/>
        </authorList>
    </citation>
    <scope>NUCLEOTIDE SEQUENCE [LARGE SCALE GENOMIC DNA]</scope>
    <source>
        <strain evidence="2">W744_W776</strain>
    </source>
</reference>
<evidence type="ECO:0000256" key="1">
    <source>
        <dbReference type="SAM" id="MobiDB-lite"/>
    </source>
</evidence>
<dbReference type="AlphaFoldDB" id="A0AAV6TDL6"/>
<dbReference type="Proteomes" id="UP000827092">
    <property type="component" value="Unassembled WGS sequence"/>
</dbReference>
<evidence type="ECO:0000313" key="2">
    <source>
        <dbReference type="EMBL" id="KAG8155792.1"/>
    </source>
</evidence>
<sequence length="115" mass="12647">MRLNSMSPAILRETWGGKPQLLEGFSISHAARPRSDIDLHVRTLRTSTRFPWPRPVPGLVPIFWVPTCASNPPLPQGERGGAPVRPAPEGTGIPKAADLRRPRTFISPPGLFKTH</sequence>
<accession>A0AAV6TDL6</accession>